<name>A0AAD5LQH7_PYTIN</name>
<sequence>MDLRVVDRHLEFLQQESTDMKALVDSMVASNARWIEALAGCGLAPRASLSASEPPAVSPPVSPVLAPVVTPDDSLRAMTEALAALQAKYDALMGEHSRVLEHRTLLETKLRQEMLLNQELRAHVDQLTQYTESLIVGDDMTTTATGPTTQTKRPSLTDDEDPALDTRHNEDVGNQALHDFPCSPPTPGLVASASSLQSKDVEPEQWALLGSDGLDAVEANQLLDENASPPPTLSRMWCVSPTPVGVLTAKSRVPSLHLDGELQHVYRSSNQMEEDSDLPAIHDDSHKSIGASADVEPEGRGHSSDKRAILARRHRRDHSLLPASPTSSDSRRSRPPSPSVASPASLVSLSPRSLFEQFRHLQ</sequence>
<dbReference type="Proteomes" id="UP001209570">
    <property type="component" value="Unassembled WGS sequence"/>
</dbReference>
<evidence type="ECO:0000313" key="3">
    <source>
        <dbReference type="Proteomes" id="UP001209570"/>
    </source>
</evidence>
<feature type="compositionally biased region" description="Low complexity" evidence="1">
    <location>
        <begin position="141"/>
        <end position="151"/>
    </location>
</feature>
<dbReference type="EMBL" id="JAKCXM010001997">
    <property type="protein sequence ID" value="KAJ0390521.1"/>
    <property type="molecule type" value="Genomic_DNA"/>
</dbReference>
<dbReference type="AlphaFoldDB" id="A0AAD5LQH7"/>
<organism evidence="2 3">
    <name type="scientific">Pythium insidiosum</name>
    <name type="common">Pythiosis disease agent</name>
    <dbReference type="NCBI Taxonomy" id="114742"/>
    <lineage>
        <taxon>Eukaryota</taxon>
        <taxon>Sar</taxon>
        <taxon>Stramenopiles</taxon>
        <taxon>Oomycota</taxon>
        <taxon>Peronosporomycetes</taxon>
        <taxon>Pythiales</taxon>
        <taxon>Pythiaceae</taxon>
        <taxon>Pythium</taxon>
    </lineage>
</organism>
<evidence type="ECO:0000313" key="2">
    <source>
        <dbReference type="EMBL" id="KAJ0390521.1"/>
    </source>
</evidence>
<comment type="caution">
    <text evidence="2">The sequence shown here is derived from an EMBL/GenBank/DDBJ whole genome shotgun (WGS) entry which is preliminary data.</text>
</comment>
<protein>
    <submittedName>
        <fullName evidence="2">Uncharacterized protein</fullName>
    </submittedName>
</protein>
<feature type="region of interest" description="Disordered" evidence="1">
    <location>
        <begin position="139"/>
        <end position="164"/>
    </location>
</feature>
<feature type="compositionally biased region" description="Basic and acidic residues" evidence="1">
    <location>
        <begin position="297"/>
        <end position="308"/>
    </location>
</feature>
<keyword evidence="3" id="KW-1185">Reference proteome</keyword>
<feature type="region of interest" description="Disordered" evidence="1">
    <location>
        <begin position="290"/>
        <end position="345"/>
    </location>
</feature>
<reference evidence="2" key="1">
    <citation type="submission" date="2021-12" db="EMBL/GenBank/DDBJ databases">
        <title>Prjna785345.</title>
        <authorList>
            <person name="Rujirawat T."/>
            <person name="Krajaejun T."/>
        </authorList>
    </citation>
    <scope>NUCLEOTIDE SEQUENCE</scope>
    <source>
        <strain evidence="2">Pi057C3</strain>
    </source>
</reference>
<accession>A0AAD5LQH7</accession>
<gene>
    <name evidence="2" type="ORF">P43SY_011929</name>
</gene>
<evidence type="ECO:0000256" key="1">
    <source>
        <dbReference type="SAM" id="MobiDB-lite"/>
    </source>
</evidence>
<proteinExistence type="predicted"/>